<feature type="non-terminal residue" evidence="1">
    <location>
        <position position="106"/>
    </location>
</feature>
<reference evidence="1" key="1">
    <citation type="submission" date="2021-02" db="EMBL/GenBank/DDBJ databases">
        <authorList>
            <person name="Dougan E. K."/>
            <person name="Rhodes N."/>
            <person name="Thang M."/>
            <person name="Chan C."/>
        </authorList>
    </citation>
    <scope>NUCLEOTIDE SEQUENCE</scope>
</reference>
<dbReference type="AlphaFoldDB" id="A0A812LRW9"/>
<gene>
    <name evidence="1" type="primary">NLRP1</name>
    <name evidence="1" type="ORF">SNEC2469_LOCUS5284</name>
</gene>
<protein>
    <submittedName>
        <fullName evidence="1">NLRP1 protein</fullName>
    </submittedName>
</protein>
<dbReference type="OrthoDB" id="10373746at2759"/>
<dbReference type="Proteomes" id="UP000601435">
    <property type="component" value="Unassembled WGS sequence"/>
</dbReference>
<evidence type="ECO:0000313" key="1">
    <source>
        <dbReference type="EMBL" id="CAE7252128.1"/>
    </source>
</evidence>
<organism evidence="1 2">
    <name type="scientific">Symbiodinium necroappetens</name>
    <dbReference type="NCBI Taxonomy" id="1628268"/>
    <lineage>
        <taxon>Eukaryota</taxon>
        <taxon>Sar</taxon>
        <taxon>Alveolata</taxon>
        <taxon>Dinophyceae</taxon>
        <taxon>Suessiales</taxon>
        <taxon>Symbiodiniaceae</taxon>
        <taxon>Symbiodinium</taxon>
    </lineage>
</organism>
<comment type="caution">
    <text evidence="1">The sequence shown here is derived from an EMBL/GenBank/DDBJ whole genome shotgun (WGS) entry which is preliminary data.</text>
</comment>
<dbReference type="EMBL" id="CAJNJA010009934">
    <property type="protein sequence ID" value="CAE7252128.1"/>
    <property type="molecule type" value="Genomic_DNA"/>
</dbReference>
<feature type="non-terminal residue" evidence="1">
    <location>
        <position position="1"/>
    </location>
</feature>
<proteinExistence type="predicted"/>
<keyword evidence="2" id="KW-1185">Reference proteome</keyword>
<sequence length="106" mass="11311">VGNAQQSVQAATSASEIFRGLGTEGEGALPDVLRLVIDGKRMLAIQQQEDLAPVRQFAEDAKSNFAKAGNARGEAAMMISMAEITLSERTQPLSKARLPSIQLVDQ</sequence>
<name>A0A812LRW9_9DINO</name>
<evidence type="ECO:0000313" key="2">
    <source>
        <dbReference type="Proteomes" id="UP000601435"/>
    </source>
</evidence>
<accession>A0A812LRW9</accession>